<feature type="transmembrane region" description="Helical" evidence="1">
    <location>
        <begin position="54"/>
        <end position="73"/>
    </location>
</feature>
<dbReference type="Proteomes" id="UP000305546">
    <property type="component" value="Unassembled WGS sequence"/>
</dbReference>
<feature type="transmembrane region" description="Helical" evidence="1">
    <location>
        <begin position="79"/>
        <end position="98"/>
    </location>
</feature>
<feature type="transmembrane region" description="Helical" evidence="1">
    <location>
        <begin position="22"/>
        <end position="42"/>
    </location>
</feature>
<evidence type="ECO:0000313" key="2">
    <source>
        <dbReference type="EMBL" id="TNC29123.1"/>
    </source>
</evidence>
<dbReference type="Pfam" id="PF03729">
    <property type="entry name" value="DUF308"/>
    <property type="match status" value="1"/>
</dbReference>
<dbReference type="OrthoDB" id="3217890at2"/>
<comment type="caution">
    <text evidence="2">The sequence shown here is derived from an EMBL/GenBank/DDBJ whole genome shotgun (WGS) entry which is preliminary data.</text>
</comment>
<dbReference type="EMBL" id="VDFW01000002">
    <property type="protein sequence ID" value="TNC29123.1"/>
    <property type="molecule type" value="Genomic_DNA"/>
</dbReference>
<dbReference type="GO" id="GO:0005886">
    <property type="term" value="C:plasma membrane"/>
    <property type="evidence" value="ECO:0007669"/>
    <property type="project" value="TreeGrafter"/>
</dbReference>
<feature type="transmembrane region" description="Helical" evidence="1">
    <location>
        <begin position="135"/>
        <end position="155"/>
    </location>
</feature>
<proteinExistence type="predicted"/>
<dbReference type="RefSeq" id="WP_139095067.1">
    <property type="nucleotide sequence ID" value="NZ_VDFW01000002.1"/>
</dbReference>
<reference evidence="2 3" key="1">
    <citation type="submission" date="2019-06" db="EMBL/GenBank/DDBJ databases">
        <title>Amycolatopsis alkalitolerans sp. nov., isolated from Gastrodia elata Blume.</title>
        <authorList>
            <person name="Narsing Rao M.P."/>
            <person name="Li W.J."/>
        </authorList>
    </citation>
    <scope>NUCLEOTIDE SEQUENCE [LARGE SCALE GENOMIC DNA]</scope>
    <source>
        <strain evidence="2 3">SYSUP0005</strain>
    </source>
</reference>
<protein>
    <submittedName>
        <fullName evidence="2">DUF308 domain-containing protein</fullName>
    </submittedName>
</protein>
<keyword evidence="3" id="KW-1185">Reference proteome</keyword>
<dbReference type="PANTHER" id="PTHR34989">
    <property type="entry name" value="PROTEIN HDED"/>
    <property type="match status" value="1"/>
</dbReference>
<feature type="transmembrane region" description="Helical" evidence="1">
    <location>
        <begin position="110"/>
        <end position="129"/>
    </location>
</feature>
<keyword evidence="1" id="KW-0472">Membrane</keyword>
<sequence>MTYADPATGRTRSPILTATATVRWWVLLTIGIAWLVFGMMVLQFDLTSARSIALVTGLMLIVAAFSQLADVAAARGHRVVHAVLAGILFTGGLIALVWPDPTFLALARLIAWLLLFKGCANIVVALLLYGSGALWWLLLGLGAVEIVVAFWAAGVPSRSATLLVLWVGLTALTKGVADIVLAFGIRTWERAPAGP</sequence>
<name>A0A5C4M8B4_9PSEU</name>
<evidence type="ECO:0000256" key="1">
    <source>
        <dbReference type="SAM" id="Phobius"/>
    </source>
</evidence>
<accession>A0A5C4M8B4</accession>
<keyword evidence="1" id="KW-1133">Transmembrane helix</keyword>
<evidence type="ECO:0000313" key="3">
    <source>
        <dbReference type="Proteomes" id="UP000305546"/>
    </source>
</evidence>
<dbReference type="AlphaFoldDB" id="A0A5C4M8B4"/>
<keyword evidence="1" id="KW-0812">Transmembrane</keyword>
<organism evidence="2 3">
    <name type="scientific">Amycolatopsis alkalitolerans</name>
    <dbReference type="NCBI Taxonomy" id="2547244"/>
    <lineage>
        <taxon>Bacteria</taxon>
        <taxon>Bacillati</taxon>
        <taxon>Actinomycetota</taxon>
        <taxon>Actinomycetes</taxon>
        <taxon>Pseudonocardiales</taxon>
        <taxon>Pseudonocardiaceae</taxon>
        <taxon>Amycolatopsis</taxon>
    </lineage>
</organism>
<gene>
    <name evidence="2" type="ORF">FG385_03215</name>
</gene>
<dbReference type="InterPro" id="IPR052712">
    <property type="entry name" value="Acid_resist_chaperone_HdeD"/>
</dbReference>
<dbReference type="PANTHER" id="PTHR34989:SF1">
    <property type="entry name" value="PROTEIN HDED"/>
    <property type="match status" value="1"/>
</dbReference>
<feature type="transmembrane region" description="Helical" evidence="1">
    <location>
        <begin position="162"/>
        <end position="185"/>
    </location>
</feature>
<dbReference type="InterPro" id="IPR005325">
    <property type="entry name" value="DUF308_memb"/>
</dbReference>